<dbReference type="GO" id="GO:0016491">
    <property type="term" value="F:oxidoreductase activity"/>
    <property type="evidence" value="ECO:0007669"/>
    <property type="project" value="InterPro"/>
</dbReference>
<feature type="compositionally biased region" description="Pro residues" evidence="1">
    <location>
        <begin position="160"/>
        <end position="196"/>
    </location>
</feature>
<evidence type="ECO:0000313" key="3">
    <source>
        <dbReference type="EMBL" id="ORZ36201.1"/>
    </source>
</evidence>
<dbReference type="Pfam" id="PF00264">
    <property type="entry name" value="Tyrosinase"/>
    <property type="match status" value="1"/>
</dbReference>
<reference evidence="3 4" key="1">
    <citation type="submission" date="2016-07" db="EMBL/GenBank/DDBJ databases">
        <title>Pervasive Adenine N6-methylation of Active Genes in Fungi.</title>
        <authorList>
            <consortium name="DOE Joint Genome Institute"/>
            <person name="Mondo S.J."/>
            <person name="Dannebaum R.O."/>
            <person name="Kuo R.C."/>
            <person name="Labutti K."/>
            <person name="Haridas S."/>
            <person name="Kuo A."/>
            <person name="Salamov A."/>
            <person name="Ahrendt S.R."/>
            <person name="Lipzen A."/>
            <person name="Sullivan W."/>
            <person name="Andreopoulos W.B."/>
            <person name="Clum A."/>
            <person name="Lindquist E."/>
            <person name="Daum C."/>
            <person name="Ramamoorthy G.K."/>
            <person name="Gryganskyi A."/>
            <person name="Culley D."/>
            <person name="Magnuson J.K."/>
            <person name="James T.Y."/>
            <person name="O'Malley M.A."/>
            <person name="Stajich J.E."/>
            <person name="Spatafora J.W."/>
            <person name="Visel A."/>
            <person name="Grigoriev I.V."/>
        </authorList>
    </citation>
    <scope>NUCLEOTIDE SEQUENCE [LARGE SCALE GENOMIC DNA]</scope>
    <source>
        <strain evidence="3 4">PL171</strain>
    </source>
</reference>
<evidence type="ECO:0000256" key="1">
    <source>
        <dbReference type="SAM" id="MobiDB-lite"/>
    </source>
</evidence>
<keyword evidence="4" id="KW-1185">Reference proteome</keyword>
<proteinExistence type="predicted"/>
<comment type="caution">
    <text evidence="3">The sequence shown here is derived from an EMBL/GenBank/DDBJ whole genome shotgun (WGS) entry which is preliminary data.</text>
</comment>
<gene>
    <name evidence="3" type="ORF">BCR44DRAFT_1084439</name>
</gene>
<dbReference type="OrthoDB" id="6132182at2759"/>
<evidence type="ECO:0000313" key="4">
    <source>
        <dbReference type="Proteomes" id="UP000193411"/>
    </source>
</evidence>
<sequence length="196" mass="22682">MEEMMPEPYDNKVTYKARLPTAQEIDLFVRDTPEWSKFTDSMEFTYHSVAHLFVGGNKEGTMNRPFSPMDWTFFLHHGYVDYIWSRWQELHPGSHDFGSKPLPGYGSLTGASVANREELCYQYLPPGALNPKPVPPRPPPPPPRPPTPRRLPPRRLPRRLFPPRPPPLRLVPRPPLPRPRPLVPCPRRPPPLRRPP</sequence>
<feature type="compositionally biased region" description="Pro residues" evidence="1">
    <location>
        <begin position="132"/>
        <end position="150"/>
    </location>
</feature>
<evidence type="ECO:0000259" key="2">
    <source>
        <dbReference type="Pfam" id="PF00264"/>
    </source>
</evidence>
<dbReference type="InterPro" id="IPR002227">
    <property type="entry name" value="Tyrosinase_Cu-bd"/>
</dbReference>
<dbReference type="Proteomes" id="UP000193411">
    <property type="component" value="Unassembled WGS sequence"/>
</dbReference>
<feature type="region of interest" description="Disordered" evidence="1">
    <location>
        <begin position="125"/>
        <end position="196"/>
    </location>
</feature>
<dbReference type="AlphaFoldDB" id="A0A1Y2HQW6"/>
<dbReference type="SUPFAM" id="SSF48056">
    <property type="entry name" value="Di-copper centre-containing domain"/>
    <property type="match status" value="1"/>
</dbReference>
<dbReference type="EMBL" id="MCFL01000018">
    <property type="protein sequence ID" value="ORZ36201.1"/>
    <property type="molecule type" value="Genomic_DNA"/>
</dbReference>
<name>A0A1Y2HQW6_9FUNG</name>
<protein>
    <recommendedName>
        <fullName evidence="2">Tyrosinase copper-binding domain-containing protein</fullName>
    </recommendedName>
</protein>
<feature type="domain" description="Tyrosinase copper-binding" evidence="2">
    <location>
        <begin position="11"/>
        <end position="89"/>
    </location>
</feature>
<dbReference type="Gene3D" id="1.10.1280.10">
    <property type="entry name" value="Di-copper center containing domain from catechol oxidase"/>
    <property type="match status" value="1"/>
</dbReference>
<dbReference type="InterPro" id="IPR008922">
    <property type="entry name" value="Di-copper_centre_dom_sf"/>
</dbReference>
<accession>A0A1Y2HQW6</accession>
<organism evidence="3 4">
    <name type="scientific">Catenaria anguillulae PL171</name>
    <dbReference type="NCBI Taxonomy" id="765915"/>
    <lineage>
        <taxon>Eukaryota</taxon>
        <taxon>Fungi</taxon>
        <taxon>Fungi incertae sedis</taxon>
        <taxon>Blastocladiomycota</taxon>
        <taxon>Blastocladiomycetes</taxon>
        <taxon>Blastocladiales</taxon>
        <taxon>Catenariaceae</taxon>
        <taxon>Catenaria</taxon>
    </lineage>
</organism>